<organism evidence="1 2">
    <name type="scientific">Kitasatospora kazusensis</name>
    <dbReference type="NCBI Taxonomy" id="407974"/>
    <lineage>
        <taxon>Bacteria</taxon>
        <taxon>Bacillati</taxon>
        <taxon>Actinomycetota</taxon>
        <taxon>Actinomycetes</taxon>
        <taxon>Kitasatosporales</taxon>
        <taxon>Streptomycetaceae</taxon>
        <taxon>Kitasatospora</taxon>
    </lineage>
</organism>
<sequence length="103" mass="11409">MSFTSWIPQSAAAEQDARTVGYCNGVRIFCAPCAVEYMILFGVASPDTGEISMPGLLWEITEARGIDTSDDRIMHHYGYVTPILWEHADSETICDDCKKKICG</sequence>
<reference evidence="1 2" key="1">
    <citation type="journal article" date="2019" name="Int. J. Syst. Evol. Microbiol.">
        <title>The Global Catalogue of Microorganisms (GCM) 10K type strain sequencing project: providing services to taxonomists for standard genome sequencing and annotation.</title>
        <authorList>
            <consortium name="The Broad Institute Genomics Platform"/>
            <consortium name="The Broad Institute Genome Sequencing Center for Infectious Disease"/>
            <person name="Wu L."/>
            <person name="Ma J."/>
        </authorList>
    </citation>
    <scope>NUCLEOTIDE SEQUENCE [LARGE SCALE GENOMIC DNA]</scope>
    <source>
        <strain evidence="1 2">JCM 14560</strain>
    </source>
</reference>
<dbReference type="Proteomes" id="UP001422759">
    <property type="component" value="Unassembled WGS sequence"/>
</dbReference>
<keyword evidence="2" id="KW-1185">Reference proteome</keyword>
<dbReference type="EMBL" id="BAAANT010000012">
    <property type="protein sequence ID" value="GAA2141489.1"/>
    <property type="molecule type" value="Genomic_DNA"/>
</dbReference>
<accession>A0ABN2ZFN7</accession>
<evidence type="ECO:0000313" key="1">
    <source>
        <dbReference type="EMBL" id="GAA2141489.1"/>
    </source>
</evidence>
<dbReference type="RefSeq" id="WP_344464173.1">
    <property type="nucleotide sequence ID" value="NZ_BAAANT010000012.1"/>
</dbReference>
<name>A0ABN2ZFN7_9ACTN</name>
<evidence type="ECO:0000313" key="2">
    <source>
        <dbReference type="Proteomes" id="UP001422759"/>
    </source>
</evidence>
<proteinExistence type="predicted"/>
<protein>
    <submittedName>
        <fullName evidence="1">Uncharacterized protein</fullName>
    </submittedName>
</protein>
<gene>
    <name evidence="1" type="ORF">GCM10009760_25720</name>
</gene>
<comment type="caution">
    <text evidence="1">The sequence shown here is derived from an EMBL/GenBank/DDBJ whole genome shotgun (WGS) entry which is preliminary data.</text>
</comment>